<feature type="transmembrane region" description="Helical" evidence="7">
    <location>
        <begin position="587"/>
        <end position="605"/>
    </location>
</feature>
<feature type="domain" description="NADH-Ubiquinone oxidoreductase (complex I) chain 5 N-terminal" evidence="9">
    <location>
        <begin position="62"/>
        <end position="112"/>
    </location>
</feature>
<evidence type="ECO:0000313" key="10">
    <source>
        <dbReference type="EMBL" id="AAK84253.1"/>
    </source>
</evidence>
<evidence type="ECO:0000256" key="1">
    <source>
        <dbReference type="ARBA" id="ARBA00003257"/>
    </source>
</evidence>
<dbReference type="Pfam" id="PF00361">
    <property type="entry name" value="Proton_antipo_M"/>
    <property type="match status" value="1"/>
</dbReference>
<feature type="transmembrane region" description="Helical" evidence="7">
    <location>
        <begin position="271"/>
        <end position="292"/>
    </location>
</feature>
<protein>
    <recommendedName>
        <fullName evidence="7">NADH-ubiquinone oxidoreductase chain 5</fullName>
        <ecNumber evidence="7">7.1.1.2</ecNumber>
    </recommendedName>
</protein>
<comment type="similarity">
    <text evidence="7">Belongs to the complex I subunit 5 family.</text>
</comment>
<dbReference type="PRINTS" id="PR01434">
    <property type="entry name" value="NADHDHGNASE5"/>
</dbReference>
<organism evidence="10">
    <name type="scientific">Spizellomyces punctatus</name>
    <dbReference type="NCBI Taxonomy" id="109760"/>
    <lineage>
        <taxon>Eukaryota</taxon>
        <taxon>Fungi</taxon>
        <taxon>Fungi incertae sedis</taxon>
        <taxon>Chytridiomycota</taxon>
        <taxon>Chytridiomycota incertae sedis</taxon>
        <taxon>Chytridiomycetes</taxon>
        <taxon>Spizellomycetales</taxon>
        <taxon>Spizellomycetaceae</taxon>
        <taxon>Spizellomyces</taxon>
    </lineage>
</organism>
<feature type="transmembrane region" description="Helical" evidence="7">
    <location>
        <begin position="241"/>
        <end position="259"/>
    </location>
</feature>
<keyword evidence="3 7" id="KW-0812">Transmembrane</keyword>
<name>Q950Q5_SPIPN</name>
<feature type="transmembrane region" description="Helical" evidence="7">
    <location>
        <begin position="299"/>
        <end position="325"/>
    </location>
</feature>
<dbReference type="GO" id="GO:0016020">
    <property type="term" value="C:membrane"/>
    <property type="evidence" value="ECO:0007669"/>
    <property type="project" value="UniProtKB-SubCell"/>
</dbReference>
<keyword evidence="7 10" id="KW-0496">Mitochondrion</keyword>
<dbReference type="EMBL" id="AF404303">
    <property type="protein sequence ID" value="AAK84253.1"/>
    <property type="molecule type" value="Genomic_DNA"/>
</dbReference>
<dbReference type="GeneID" id="809646"/>
<evidence type="ECO:0000256" key="2">
    <source>
        <dbReference type="ARBA" id="ARBA00004141"/>
    </source>
</evidence>
<feature type="transmembrane region" description="Helical" evidence="7">
    <location>
        <begin position="370"/>
        <end position="388"/>
    </location>
</feature>
<feature type="transmembrane region" description="Helical" evidence="7">
    <location>
        <begin position="29"/>
        <end position="50"/>
    </location>
</feature>
<evidence type="ECO:0000259" key="8">
    <source>
        <dbReference type="Pfam" id="PF00361"/>
    </source>
</evidence>
<dbReference type="Pfam" id="PF00662">
    <property type="entry name" value="Proton_antipo_N"/>
    <property type="match status" value="1"/>
</dbReference>
<dbReference type="PANTHER" id="PTHR42829:SF2">
    <property type="entry name" value="NADH-UBIQUINONE OXIDOREDUCTASE CHAIN 5"/>
    <property type="match status" value="1"/>
</dbReference>
<comment type="function">
    <text evidence="1">Core subunit of the mitochondrial membrane respiratory chain NADH dehydrogenase (Complex I) that is believed to belong to the minimal assembly required for catalysis. Complex I functions in the transfer of electrons from NADH to the respiratory chain. The immediate electron acceptor for the enzyme is believed to be ubiquinone.</text>
</comment>
<feature type="transmembrane region" description="Helical" evidence="7">
    <location>
        <begin position="201"/>
        <end position="220"/>
    </location>
</feature>
<comment type="subcellular location">
    <subcellularLocation>
        <location evidence="2">Membrane</location>
        <topology evidence="2">Multi-pass membrane protein</topology>
    </subcellularLocation>
</comment>
<reference evidence="10" key="2">
    <citation type="journal article" date="2002" name="Mol. Biol. Evol.">
        <title>Hyaloraphidium curvatum: a linear mitochondrial genome, tRNA editing, and an evolutionary link to lower fungi.</title>
        <authorList>
            <person name="Forget L."/>
            <person name="Ustinova J."/>
            <person name="Wang Z."/>
            <person name="Huss V.A."/>
            <person name="Franz Lang B."/>
        </authorList>
    </citation>
    <scope>NUCLEOTIDE SEQUENCE</scope>
</reference>
<dbReference type="EC" id="7.1.1.2" evidence="7"/>
<comment type="catalytic activity">
    <reaction evidence="7">
        <text>a ubiquinone + NADH + 5 H(+)(in) = a ubiquinol + NAD(+) + 4 H(+)(out)</text>
        <dbReference type="Rhea" id="RHEA:29091"/>
        <dbReference type="Rhea" id="RHEA-COMP:9565"/>
        <dbReference type="Rhea" id="RHEA-COMP:9566"/>
        <dbReference type="ChEBI" id="CHEBI:15378"/>
        <dbReference type="ChEBI" id="CHEBI:16389"/>
        <dbReference type="ChEBI" id="CHEBI:17976"/>
        <dbReference type="ChEBI" id="CHEBI:57540"/>
        <dbReference type="ChEBI" id="CHEBI:57945"/>
        <dbReference type="EC" id="7.1.1.2"/>
    </reaction>
</comment>
<evidence type="ECO:0000256" key="6">
    <source>
        <dbReference type="ARBA" id="ARBA00023136"/>
    </source>
</evidence>
<dbReference type="NCBIfam" id="NF005141">
    <property type="entry name" value="PRK06590.1"/>
    <property type="match status" value="1"/>
</dbReference>
<dbReference type="NCBIfam" id="TIGR01974">
    <property type="entry name" value="NDH_I_L"/>
    <property type="match status" value="1"/>
</dbReference>
<dbReference type="InterPro" id="IPR001516">
    <property type="entry name" value="Proton_antipo_N"/>
</dbReference>
<geneLocation type="mitochondrion" evidence="10"/>
<feature type="transmembrane region" description="Helical" evidence="7">
    <location>
        <begin position="111"/>
        <end position="128"/>
    </location>
</feature>
<accession>Q950Q5</accession>
<evidence type="ECO:0000256" key="5">
    <source>
        <dbReference type="ARBA" id="ARBA00023075"/>
    </source>
</evidence>
<feature type="transmembrane region" description="Helical" evidence="7">
    <location>
        <begin position="617"/>
        <end position="650"/>
    </location>
</feature>
<dbReference type="InterPro" id="IPR001750">
    <property type="entry name" value="ND/Mrp_TM"/>
</dbReference>
<keyword evidence="4 7" id="KW-1133">Transmembrane helix</keyword>
<feature type="transmembrane region" description="Helical" evidence="7">
    <location>
        <begin position="81"/>
        <end position="99"/>
    </location>
</feature>
<feature type="transmembrane region" description="Helical" evidence="7">
    <location>
        <begin position="450"/>
        <end position="469"/>
    </location>
</feature>
<feature type="transmembrane region" description="Helical" evidence="7">
    <location>
        <begin position="408"/>
        <end position="429"/>
    </location>
</feature>
<evidence type="ECO:0000256" key="4">
    <source>
        <dbReference type="ARBA" id="ARBA00022989"/>
    </source>
</evidence>
<feature type="transmembrane region" description="Helical" evidence="7">
    <location>
        <begin position="174"/>
        <end position="195"/>
    </location>
</feature>
<feature type="transmembrane region" description="Helical" evidence="7">
    <location>
        <begin position="505"/>
        <end position="523"/>
    </location>
</feature>
<feature type="transmembrane region" description="Helical" evidence="7">
    <location>
        <begin position="134"/>
        <end position="153"/>
    </location>
</feature>
<dbReference type="AlphaFoldDB" id="Q950Q5"/>
<dbReference type="GO" id="GO:0008137">
    <property type="term" value="F:NADH dehydrogenase (ubiquinone) activity"/>
    <property type="evidence" value="ECO:0007669"/>
    <property type="project" value="UniProtKB-EC"/>
</dbReference>
<dbReference type="PANTHER" id="PTHR42829">
    <property type="entry name" value="NADH-UBIQUINONE OXIDOREDUCTASE CHAIN 5"/>
    <property type="match status" value="1"/>
</dbReference>
<keyword evidence="6 7" id="KW-0472">Membrane</keyword>
<keyword evidence="7" id="KW-0520">NAD</keyword>
<evidence type="ECO:0000256" key="3">
    <source>
        <dbReference type="ARBA" id="ARBA00022692"/>
    </source>
</evidence>
<gene>
    <name evidence="10" type="primary">nad5</name>
</gene>
<keyword evidence="5 7" id="KW-0830">Ubiquinone</keyword>
<dbReference type="GO" id="GO:0003954">
    <property type="term" value="F:NADH dehydrogenase activity"/>
    <property type="evidence" value="ECO:0007669"/>
    <property type="project" value="TreeGrafter"/>
</dbReference>
<dbReference type="GO" id="GO:0015990">
    <property type="term" value="P:electron transport coupled proton transport"/>
    <property type="evidence" value="ECO:0007669"/>
    <property type="project" value="TreeGrafter"/>
</dbReference>
<dbReference type="RefSeq" id="NP_150324.1">
    <property type="nucleotide sequence ID" value="NC_003052.1"/>
</dbReference>
<dbReference type="InterPro" id="IPR003945">
    <property type="entry name" value="NU5C-like"/>
</dbReference>
<evidence type="ECO:0000256" key="7">
    <source>
        <dbReference type="RuleBase" id="RU003404"/>
    </source>
</evidence>
<sequence length="652" mass="71628">MYLAILALPLLGGLIGVNRKCGLKGGPILSVICIVLTAILSTIAFIEVGLNGSPVSIKLGYWIESLYLNVEWGLVYDSLTVSMLIPVIYVSALVQIYSMGYMESDPHLPRFFSYLSLFSFFMLILVTGENLLVLFLGWEGVGVASYLLINFWYTRMAANFAALKAFLINRVGDWALTLGILLAIGLISDLSMASIFSVASYLNGDLVFILTIFLLIGATAKSAQLGLHTWLASAMEGPTPVSALIHAATMVTAGVYLLMRISPLLEWSSTTLIVVTWLGGLSALLGAACGLLENDLKRVIAFSTTSQLGYMVVACGLSQYSLALFHLCNHAFFKALLFLSAGAVIHALADQQDMRKMGGLVLLLPKTYSFILLGSLSLMAFPFLTGFYSKDYLLEMALVPRNATTTIAYILALVAAILTATYSARLMILTFLSAPHYPHTVLETIADPPLLMLIPLLILGFGAAFFGFLTHELFLGLGSTFYQQALFTHPSNLTMLDGPLSPPSLLKFLPPATLLILLTLLPISKPLRKLTSLPFSITSTFTSTIPHYHSLSYYTSFLNHFNIFNHWTMHNTLNFANNVFRYWDRGLVELLGPMGLVRLIHYFSFKLELLATGFIPHYAFLIIFIPFISAIIALFSLPASLILLFIYLFLAL</sequence>
<reference evidence="10" key="1">
    <citation type="submission" date="2001-07" db="EMBL/GenBank/DDBJ databases">
        <authorList>
            <person name="Lang F.B.F."/>
        </authorList>
    </citation>
    <scope>NUCLEOTIDE SEQUENCE</scope>
</reference>
<feature type="domain" description="NADH:quinone oxidoreductase/Mrp antiporter transmembrane" evidence="8">
    <location>
        <begin position="129"/>
        <end position="404"/>
    </location>
</feature>
<keyword evidence="7" id="KW-0813">Transport</keyword>
<comment type="function">
    <text evidence="7">Core subunit of the mitochondrial membrane respiratory chain NADH dehydrogenase (Complex I) which catalyzes electron transfer from NADH through the respiratory chain, using ubiquinone as an electron acceptor. Essential for the catalytic activity and assembly of complex I.</text>
</comment>
<feature type="transmembrane region" description="Helical" evidence="7">
    <location>
        <begin position="331"/>
        <end position="349"/>
    </location>
</feature>
<dbReference type="GO" id="GO:0042773">
    <property type="term" value="P:ATP synthesis coupled electron transport"/>
    <property type="evidence" value="ECO:0007669"/>
    <property type="project" value="InterPro"/>
</dbReference>
<proteinExistence type="inferred from homology"/>
<dbReference type="InterPro" id="IPR018393">
    <property type="entry name" value="NADHpl_OxRdtase_5_subgr"/>
</dbReference>
<evidence type="ECO:0000259" key="9">
    <source>
        <dbReference type="Pfam" id="PF00662"/>
    </source>
</evidence>
<keyword evidence="10" id="KW-0560">Oxidoreductase</keyword>